<evidence type="ECO:0000256" key="6">
    <source>
        <dbReference type="ARBA" id="ARBA00022695"/>
    </source>
</evidence>
<dbReference type="SUPFAM" id="SSF55257">
    <property type="entry name" value="RBP11-like subunits of RNA polymerase"/>
    <property type="match status" value="1"/>
</dbReference>
<dbReference type="FunFam" id="2.170.120.12:FF:000001">
    <property type="entry name" value="DNA-directed RNA polymerase subunit alpha"/>
    <property type="match status" value="1"/>
</dbReference>
<comment type="subunit">
    <text evidence="11">Homodimer. The RNAP catalytic core consists of 2 alpha, 1 beta, 1 beta' and 1 omega subunit. When a sigma factor is associated with the core the holoenzyme is formed, which can initiate transcription.</text>
</comment>
<protein>
    <recommendedName>
        <fullName evidence="3 11">DNA-directed RNA polymerase subunit alpha</fullName>
        <shortName evidence="11">RNAP subunit alpha</shortName>
        <ecNumber evidence="2 11">2.7.7.6</ecNumber>
    </recommendedName>
    <alternativeName>
        <fullName evidence="9 11">RNA polymerase subunit alpha</fullName>
    </alternativeName>
    <alternativeName>
        <fullName evidence="8 11">Transcriptase subunit alpha</fullName>
    </alternativeName>
</protein>
<evidence type="ECO:0000256" key="4">
    <source>
        <dbReference type="ARBA" id="ARBA00022478"/>
    </source>
</evidence>
<gene>
    <name evidence="11 13" type="primary">rpoA</name>
    <name evidence="13" type="ORF">C3B56_00077</name>
</gene>
<dbReference type="AlphaFoldDB" id="A0A3Q9CM29"/>
<dbReference type="EMBL" id="CP026513">
    <property type="protein sequence ID" value="AZP36197.1"/>
    <property type="molecule type" value="Genomic_DNA"/>
</dbReference>
<dbReference type="OrthoDB" id="9805706at2"/>
<dbReference type="SUPFAM" id="SSF56553">
    <property type="entry name" value="Insert subdomain of RNA polymerase alpha subunit"/>
    <property type="match status" value="1"/>
</dbReference>
<dbReference type="Gene3D" id="2.170.120.12">
    <property type="entry name" value="DNA-directed RNA polymerase, insert domain"/>
    <property type="match status" value="1"/>
</dbReference>
<dbReference type="NCBIfam" id="NF003513">
    <property type="entry name" value="PRK05182.1-2"/>
    <property type="match status" value="1"/>
</dbReference>
<evidence type="ECO:0000259" key="12">
    <source>
        <dbReference type="SMART" id="SM00662"/>
    </source>
</evidence>
<evidence type="ECO:0000256" key="5">
    <source>
        <dbReference type="ARBA" id="ARBA00022679"/>
    </source>
</evidence>
<name>A0A3Q9CM29_9ENTR</name>
<proteinExistence type="inferred from homology"/>
<dbReference type="GO" id="GO:0046983">
    <property type="term" value="F:protein dimerization activity"/>
    <property type="evidence" value="ECO:0007669"/>
    <property type="project" value="InterPro"/>
</dbReference>
<keyword evidence="14" id="KW-1185">Reference proteome</keyword>
<dbReference type="GO" id="GO:0003677">
    <property type="term" value="F:DNA binding"/>
    <property type="evidence" value="ECO:0007669"/>
    <property type="project" value="UniProtKB-UniRule"/>
</dbReference>
<sequence length="344" mass="39636">MLDRIKFLKPYIIKIKKKNYKKSKIIIEPLERGLGQTIGNSLRRILISLIPGCAVTQLVIKDIEHEYTHKIGLKEDISEIILNFKNLSCKIIKNNHDFLYLKKKGIGPVLASDISYNKNVKIYNPKHVICNLTDKNSYISMKIKVQIGKGFVYAHDIKENKNKKSCLGCILLDAYYSPIKYAIYNVKSSRIGRNTNFDKLILNVKTNGSISPEKAIRYASIILTKQLKQFINLHDTIKLKPKKKINEFNPILLYPIDSLELPARASNCLKSETIYYVGDLVQIKESDLIKTPNLGKKSISEIKNNLFYHGLKLGTILNNWKKQKQKLLKEEEKKKKEVLNETFK</sequence>
<reference evidence="13 14" key="1">
    <citation type="journal article" date="2018" name="Genome Biol. Evol.">
        <title>Partnering With a Pest: Genomes of Hemlock Woolly Adelgid Symbionts Reveal Atypical Nutritional Provisioning Patterns in Dual-Obligate Bacteria.</title>
        <authorList>
            <person name="Weglarz K.M."/>
            <person name="Havill N.P."/>
            <person name="Burke G.R."/>
            <person name="von Dohlen C.D."/>
        </authorList>
    </citation>
    <scope>NUCLEOTIDE SEQUENCE [LARGE SCALE GENOMIC DNA]</scope>
    <source>
        <strain evidence="13">ENA</strain>
    </source>
</reference>
<accession>A0A3Q9CM29</accession>
<dbReference type="GO" id="GO:0003899">
    <property type="term" value="F:DNA-directed RNA polymerase activity"/>
    <property type="evidence" value="ECO:0007669"/>
    <property type="project" value="UniProtKB-UniRule"/>
</dbReference>
<dbReference type="Pfam" id="PF03118">
    <property type="entry name" value="RNA_pol_A_CTD"/>
    <property type="match status" value="1"/>
</dbReference>
<dbReference type="InterPro" id="IPR011262">
    <property type="entry name" value="DNA-dir_RNA_pol_insert"/>
</dbReference>
<keyword evidence="4 11" id="KW-0240">DNA-directed RNA polymerase</keyword>
<dbReference type="Pfam" id="PF01193">
    <property type="entry name" value="RNA_pol_L"/>
    <property type="match status" value="1"/>
</dbReference>
<dbReference type="Pfam" id="PF01000">
    <property type="entry name" value="RNA_pol_A_bac"/>
    <property type="match status" value="1"/>
</dbReference>
<dbReference type="SMART" id="SM00662">
    <property type="entry name" value="RPOLD"/>
    <property type="match status" value="1"/>
</dbReference>
<dbReference type="Gene3D" id="1.10.150.20">
    <property type="entry name" value="5' to 3' exonuclease, C-terminal subdomain"/>
    <property type="match status" value="1"/>
</dbReference>
<evidence type="ECO:0000256" key="11">
    <source>
        <dbReference type="HAMAP-Rule" id="MF_00059"/>
    </source>
</evidence>
<dbReference type="GO" id="GO:0000428">
    <property type="term" value="C:DNA-directed RNA polymerase complex"/>
    <property type="evidence" value="ECO:0007669"/>
    <property type="project" value="UniProtKB-KW"/>
</dbReference>
<keyword evidence="7 11" id="KW-0804">Transcription</keyword>
<dbReference type="InterPro" id="IPR036603">
    <property type="entry name" value="RBP11-like"/>
</dbReference>
<dbReference type="NCBIfam" id="TIGR02027">
    <property type="entry name" value="rpoA"/>
    <property type="match status" value="1"/>
</dbReference>
<dbReference type="InterPro" id="IPR011260">
    <property type="entry name" value="RNAP_asu_C"/>
</dbReference>
<organism evidence="13 14">
    <name type="scientific">Candidatus Annandia adelgestsuga</name>
    <dbReference type="NCBI Taxonomy" id="1302411"/>
    <lineage>
        <taxon>Bacteria</taxon>
        <taxon>Pseudomonadati</taxon>
        <taxon>Pseudomonadota</taxon>
        <taxon>Gammaproteobacteria</taxon>
        <taxon>Enterobacterales</taxon>
        <taxon>Enterobacteriaceae</taxon>
        <taxon>Candidatus Annandia</taxon>
    </lineage>
</organism>
<comment type="domain">
    <text evidence="11">The N-terminal domain is essential for RNAP assembly and basal transcription, whereas the C-terminal domain is involved in interaction with transcriptional regulators and with upstream promoter elements.</text>
</comment>
<dbReference type="EC" id="2.7.7.6" evidence="2 11"/>
<dbReference type="NCBIfam" id="NF003519">
    <property type="entry name" value="PRK05182.2-5"/>
    <property type="match status" value="1"/>
</dbReference>
<keyword evidence="5 11" id="KW-0808">Transferase</keyword>
<dbReference type="GO" id="GO:0006351">
    <property type="term" value="P:DNA-templated transcription"/>
    <property type="evidence" value="ECO:0007669"/>
    <property type="project" value="UniProtKB-UniRule"/>
</dbReference>
<dbReference type="SUPFAM" id="SSF47789">
    <property type="entry name" value="C-terminal domain of RNA polymerase alpha subunit"/>
    <property type="match status" value="1"/>
</dbReference>
<keyword evidence="6 11" id="KW-0548">Nucleotidyltransferase</keyword>
<dbReference type="InterPro" id="IPR011773">
    <property type="entry name" value="DNA-dir_RpoA"/>
</dbReference>
<comment type="similarity">
    <text evidence="1 11">Belongs to the RNA polymerase alpha chain family.</text>
</comment>
<comment type="catalytic activity">
    <reaction evidence="10 11">
        <text>RNA(n) + a ribonucleoside 5'-triphosphate = RNA(n+1) + diphosphate</text>
        <dbReference type="Rhea" id="RHEA:21248"/>
        <dbReference type="Rhea" id="RHEA-COMP:14527"/>
        <dbReference type="Rhea" id="RHEA-COMP:17342"/>
        <dbReference type="ChEBI" id="CHEBI:33019"/>
        <dbReference type="ChEBI" id="CHEBI:61557"/>
        <dbReference type="ChEBI" id="CHEBI:140395"/>
        <dbReference type="EC" id="2.7.7.6"/>
    </reaction>
</comment>
<evidence type="ECO:0000256" key="10">
    <source>
        <dbReference type="ARBA" id="ARBA00048552"/>
    </source>
</evidence>
<feature type="domain" description="DNA-directed RNA polymerase RpoA/D/Rpb3-type" evidence="12">
    <location>
        <begin position="22"/>
        <end position="233"/>
    </location>
</feature>
<dbReference type="HAMAP" id="MF_00059">
    <property type="entry name" value="RNApol_bact_RpoA"/>
    <property type="match status" value="1"/>
</dbReference>
<dbReference type="Proteomes" id="UP000274458">
    <property type="component" value="Chromosome"/>
</dbReference>
<evidence type="ECO:0000256" key="7">
    <source>
        <dbReference type="ARBA" id="ARBA00023163"/>
    </source>
</evidence>
<comment type="function">
    <text evidence="11">DNA-dependent RNA polymerase catalyzes the transcription of DNA into RNA using the four ribonucleoside triphosphates as substrates.</text>
</comment>
<evidence type="ECO:0000313" key="14">
    <source>
        <dbReference type="Proteomes" id="UP000274458"/>
    </source>
</evidence>
<feature type="region of interest" description="Alpha C-terminal domain (alpha-CTD)" evidence="11">
    <location>
        <begin position="248"/>
        <end position="344"/>
    </location>
</feature>
<evidence type="ECO:0000256" key="8">
    <source>
        <dbReference type="ARBA" id="ARBA00032524"/>
    </source>
</evidence>
<dbReference type="InterPro" id="IPR036643">
    <property type="entry name" value="RNApol_insert_sf"/>
</dbReference>
<dbReference type="Gene3D" id="3.30.1360.10">
    <property type="entry name" value="RNA polymerase, RBP11-like subunit"/>
    <property type="match status" value="1"/>
</dbReference>
<dbReference type="RefSeq" id="WP_126071463.1">
    <property type="nucleotide sequence ID" value="NZ_CP026513.1"/>
</dbReference>
<dbReference type="GO" id="GO:0005737">
    <property type="term" value="C:cytoplasm"/>
    <property type="evidence" value="ECO:0007669"/>
    <property type="project" value="UniProtKB-ARBA"/>
</dbReference>
<dbReference type="CDD" id="cd06928">
    <property type="entry name" value="RNAP_alpha_NTD"/>
    <property type="match status" value="1"/>
</dbReference>
<dbReference type="KEGG" id="aade:C3B56_00077"/>
<evidence type="ECO:0000256" key="9">
    <source>
        <dbReference type="ARBA" id="ARBA00033070"/>
    </source>
</evidence>
<evidence type="ECO:0000313" key="13">
    <source>
        <dbReference type="EMBL" id="AZP36197.1"/>
    </source>
</evidence>
<evidence type="ECO:0000256" key="2">
    <source>
        <dbReference type="ARBA" id="ARBA00012418"/>
    </source>
</evidence>
<dbReference type="InterPro" id="IPR011263">
    <property type="entry name" value="DNA-dir_RNA_pol_RpoA/D/Rpb3"/>
</dbReference>
<evidence type="ECO:0000256" key="3">
    <source>
        <dbReference type="ARBA" id="ARBA00015972"/>
    </source>
</evidence>
<feature type="region of interest" description="Alpha N-terminal domain (alpha-NTD)" evidence="11">
    <location>
        <begin position="1"/>
        <end position="234"/>
    </location>
</feature>
<evidence type="ECO:0000256" key="1">
    <source>
        <dbReference type="ARBA" id="ARBA00007123"/>
    </source>
</evidence>